<dbReference type="EMBL" id="SNZH01000016">
    <property type="protein sequence ID" value="TDR39364.1"/>
    <property type="molecule type" value="Genomic_DNA"/>
</dbReference>
<gene>
    <name evidence="10" type="ORF">DFR29_11665</name>
</gene>
<feature type="transmembrane region" description="Helical" evidence="8">
    <location>
        <begin position="20"/>
        <end position="42"/>
    </location>
</feature>
<dbReference type="AlphaFoldDB" id="A0A4V3DLH1"/>
<dbReference type="PANTHER" id="PTHR33908">
    <property type="entry name" value="MANNOSYLTRANSFERASE YKCB-RELATED"/>
    <property type="match status" value="1"/>
</dbReference>
<evidence type="ECO:0000256" key="4">
    <source>
        <dbReference type="ARBA" id="ARBA00022679"/>
    </source>
</evidence>
<keyword evidence="7 8" id="KW-0472">Membrane</keyword>
<dbReference type="Pfam" id="PF13231">
    <property type="entry name" value="PMT_2"/>
    <property type="match status" value="1"/>
</dbReference>
<evidence type="ECO:0000313" key="10">
    <source>
        <dbReference type="EMBL" id="TDR39364.1"/>
    </source>
</evidence>
<evidence type="ECO:0000256" key="1">
    <source>
        <dbReference type="ARBA" id="ARBA00004651"/>
    </source>
</evidence>
<feature type="transmembrane region" description="Helical" evidence="8">
    <location>
        <begin position="279"/>
        <end position="301"/>
    </location>
</feature>
<feature type="transmembrane region" description="Helical" evidence="8">
    <location>
        <begin position="162"/>
        <end position="190"/>
    </location>
</feature>
<feature type="transmembrane region" description="Helical" evidence="8">
    <location>
        <begin position="338"/>
        <end position="357"/>
    </location>
</feature>
<feature type="transmembrane region" description="Helical" evidence="8">
    <location>
        <begin position="253"/>
        <end position="272"/>
    </location>
</feature>
<keyword evidence="3" id="KW-0328">Glycosyltransferase</keyword>
<keyword evidence="2" id="KW-1003">Cell membrane</keyword>
<reference evidence="10 11" key="1">
    <citation type="submission" date="2019-03" db="EMBL/GenBank/DDBJ databases">
        <title>Genomic Encyclopedia of Type Strains, Phase IV (KMG-IV): sequencing the most valuable type-strain genomes for metagenomic binning, comparative biology and taxonomic classification.</title>
        <authorList>
            <person name="Goeker M."/>
        </authorList>
    </citation>
    <scope>NUCLEOTIDE SEQUENCE [LARGE SCALE GENOMIC DNA]</scope>
    <source>
        <strain evidence="10 11">DSM 21667</strain>
    </source>
</reference>
<evidence type="ECO:0000256" key="5">
    <source>
        <dbReference type="ARBA" id="ARBA00022692"/>
    </source>
</evidence>
<evidence type="ECO:0000256" key="2">
    <source>
        <dbReference type="ARBA" id="ARBA00022475"/>
    </source>
</evidence>
<dbReference type="InterPro" id="IPR038731">
    <property type="entry name" value="RgtA/B/C-like"/>
</dbReference>
<keyword evidence="6 8" id="KW-1133">Transmembrane helix</keyword>
<sequence>MQRETSVASDGVSTRYTAIAFWAIGLLVLAIKIVIADSLALFGDEAFYWQESRNLAWSYTDVPPATAWLICLGETLFGHSLLGTRSLFLLLGTATVLLVLRLGWRLYGARVGLLAALGWQLLPLGGTLGVMAMPDVPLSFGAVLMLYGLAGSLQRWPRAWLWLGLGLMLVWLSHYRAALLLPGGLAVLLASAEGRRLWRRPGLWLALALGVLGLLPLLLFNRSHEWSGLSFQLVERHPWQFQASGLLQPLEQMFIVTPLLYGLLLWALLRGWRERRDSVIVALLAGAGLSVVLLYFLFGLFGDGLRFRWHWPLQAYVPALLLLALYRTRAQVGSGWLLAGYALAGIGLAMALGYMALAATPQATALLARQKIFPYNFVGWDEVAARTRELLAQQPAGTPLVADNFLLGAELDFHLDARQVVYSLDHPRNIKHGRAPQLALWRRDERGLRAALAGRRVLLVVEETTGSERERIVWQQTLCTRLRQLQRVDRLSLFDGRKVFSWYLGEVPALGESVECAVPP</sequence>
<protein>
    <submittedName>
        <fullName evidence="10">4-amino-4-deoxy-L-arabinose transferase-like glycosyltransferase</fullName>
    </submittedName>
</protein>
<keyword evidence="11" id="KW-1185">Reference proteome</keyword>
<evidence type="ECO:0000256" key="7">
    <source>
        <dbReference type="ARBA" id="ARBA00023136"/>
    </source>
</evidence>
<dbReference type="GO" id="GO:0016763">
    <property type="term" value="F:pentosyltransferase activity"/>
    <property type="evidence" value="ECO:0007669"/>
    <property type="project" value="TreeGrafter"/>
</dbReference>
<evidence type="ECO:0000313" key="11">
    <source>
        <dbReference type="Proteomes" id="UP000295293"/>
    </source>
</evidence>
<feature type="transmembrane region" description="Helical" evidence="8">
    <location>
        <begin position="307"/>
        <end position="326"/>
    </location>
</feature>
<organism evidence="10 11">
    <name type="scientific">Tahibacter aquaticus</name>
    <dbReference type="NCBI Taxonomy" id="520092"/>
    <lineage>
        <taxon>Bacteria</taxon>
        <taxon>Pseudomonadati</taxon>
        <taxon>Pseudomonadota</taxon>
        <taxon>Gammaproteobacteria</taxon>
        <taxon>Lysobacterales</taxon>
        <taxon>Rhodanobacteraceae</taxon>
        <taxon>Tahibacter</taxon>
    </lineage>
</organism>
<feature type="domain" description="Glycosyltransferase RgtA/B/C/D-like" evidence="9">
    <location>
        <begin position="61"/>
        <end position="219"/>
    </location>
</feature>
<comment type="caution">
    <text evidence="10">The sequence shown here is derived from an EMBL/GenBank/DDBJ whole genome shotgun (WGS) entry which is preliminary data.</text>
</comment>
<dbReference type="InterPro" id="IPR050297">
    <property type="entry name" value="LipidA_mod_glycosyltrf_83"/>
</dbReference>
<dbReference type="GO" id="GO:0009103">
    <property type="term" value="P:lipopolysaccharide biosynthetic process"/>
    <property type="evidence" value="ECO:0007669"/>
    <property type="project" value="UniProtKB-ARBA"/>
</dbReference>
<evidence type="ECO:0000259" key="9">
    <source>
        <dbReference type="Pfam" id="PF13231"/>
    </source>
</evidence>
<evidence type="ECO:0000256" key="3">
    <source>
        <dbReference type="ARBA" id="ARBA00022676"/>
    </source>
</evidence>
<proteinExistence type="predicted"/>
<evidence type="ECO:0000256" key="6">
    <source>
        <dbReference type="ARBA" id="ARBA00022989"/>
    </source>
</evidence>
<feature type="transmembrane region" description="Helical" evidence="8">
    <location>
        <begin position="113"/>
        <end position="131"/>
    </location>
</feature>
<comment type="subcellular location">
    <subcellularLocation>
        <location evidence="1">Cell membrane</location>
        <topology evidence="1">Multi-pass membrane protein</topology>
    </subcellularLocation>
</comment>
<keyword evidence="5 8" id="KW-0812">Transmembrane</keyword>
<feature type="transmembrane region" description="Helical" evidence="8">
    <location>
        <begin position="87"/>
        <end position="107"/>
    </location>
</feature>
<dbReference type="Proteomes" id="UP000295293">
    <property type="component" value="Unassembled WGS sequence"/>
</dbReference>
<dbReference type="PANTHER" id="PTHR33908:SF11">
    <property type="entry name" value="MEMBRANE PROTEIN"/>
    <property type="match status" value="1"/>
</dbReference>
<accession>A0A4V3DLH1</accession>
<feature type="transmembrane region" description="Helical" evidence="8">
    <location>
        <begin position="202"/>
        <end position="220"/>
    </location>
</feature>
<name>A0A4V3DLH1_9GAMM</name>
<dbReference type="GO" id="GO:0005886">
    <property type="term" value="C:plasma membrane"/>
    <property type="evidence" value="ECO:0007669"/>
    <property type="project" value="UniProtKB-SubCell"/>
</dbReference>
<evidence type="ECO:0000256" key="8">
    <source>
        <dbReference type="SAM" id="Phobius"/>
    </source>
</evidence>
<keyword evidence="4 10" id="KW-0808">Transferase</keyword>